<feature type="region of interest" description="Disordered" evidence="1">
    <location>
        <begin position="40"/>
        <end position="84"/>
    </location>
</feature>
<organism evidence="2 3">
    <name type="scientific">Pelagomonas calceolata</name>
    <dbReference type="NCBI Taxonomy" id="35677"/>
    <lineage>
        <taxon>Eukaryota</taxon>
        <taxon>Sar</taxon>
        <taxon>Stramenopiles</taxon>
        <taxon>Ochrophyta</taxon>
        <taxon>Pelagophyceae</taxon>
        <taxon>Pelagomonadales</taxon>
        <taxon>Pelagomonadaceae</taxon>
        <taxon>Pelagomonas</taxon>
    </lineage>
</organism>
<comment type="caution">
    <text evidence="2">The sequence shown here is derived from an EMBL/GenBank/DDBJ whole genome shotgun (WGS) entry which is preliminary data.</text>
</comment>
<proteinExistence type="predicted"/>
<evidence type="ECO:0000313" key="3">
    <source>
        <dbReference type="Proteomes" id="UP000789595"/>
    </source>
</evidence>
<accession>A0A8J2S684</accession>
<protein>
    <submittedName>
        <fullName evidence="2">Uncharacterized protein</fullName>
    </submittedName>
</protein>
<evidence type="ECO:0000256" key="1">
    <source>
        <dbReference type="SAM" id="MobiDB-lite"/>
    </source>
</evidence>
<dbReference type="Gene3D" id="1.25.40.10">
    <property type="entry name" value="Tetratricopeptide repeat domain"/>
    <property type="match status" value="1"/>
</dbReference>
<keyword evidence="3" id="KW-1185">Reference proteome</keyword>
<name>A0A8J2S684_9STRA</name>
<gene>
    <name evidence="2" type="ORF">PECAL_1P26020</name>
</gene>
<dbReference type="Proteomes" id="UP000789595">
    <property type="component" value="Unassembled WGS sequence"/>
</dbReference>
<sequence length="205" mass="23317">MPLRSPKPSIREMKKAIIDAGLETEDLVERSHVEERYEEALALQPREVDESSSKAKGMAQAAALQKKASEPPKARPPAPNESGWWRMEDLSKAFKKYSEDPSAPEANYFMGKALQMAGQADQADEQYSLFYDRCVAIHQNRDKALKFYEQKIHILKKKQAKTLLRGAEPSVEDAKKLEDYEMMAACLPRVEAERAKRRKKTCVVC</sequence>
<reference evidence="2" key="1">
    <citation type="submission" date="2021-11" db="EMBL/GenBank/DDBJ databases">
        <authorList>
            <consortium name="Genoscope - CEA"/>
            <person name="William W."/>
        </authorList>
    </citation>
    <scope>NUCLEOTIDE SEQUENCE</scope>
</reference>
<evidence type="ECO:0000313" key="2">
    <source>
        <dbReference type="EMBL" id="CAH0366128.1"/>
    </source>
</evidence>
<dbReference type="EMBL" id="CAKKNE010000001">
    <property type="protein sequence ID" value="CAH0366128.1"/>
    <property type="molecule type" value="Genomic_DNA"/>
</dbReference>
<dbReference type="AlphaFoldDB" id="A0A8J2S684"/>
<dbReference type="OrthoDB" id="10329873at2759"/>
<dbReference type="InterPro" id="IPR011990">
    <property type="entry name" value="TPR-like_helical_dom_sf"/>
</dbReference>